<protein>
    <submittedName>
        <fullName evidence="2">Histidine acid phosphatase</fullName>
    </submittedName>
</protein>
<proteinExistence type="predicted"/>
<accession>A0AC35TFV2</accession>
<evidence type="ECO:0000313" key="1">
    <source>
        <dbReference type="Proteomes" id="UP000095286"/>
    </source>
</evidence>
<sequence>MRNIFIFLFAIKIYCRELVLLNAIWRHGQRTPISIVNGIYDAFPDNNLASLLPEGMKEMAEQGLRMRQKYIYELKFLSSEYKENEIYIRSTFTRRTQNSAECFLAGLYGSHTNGLSINNHTYISIPIFSDFFGTAYSYGDMSTCIKGVEMFTKIEKSKNATLIIDKSSNLIEYVNKSVNSSLKNVWDFLAVYDTLKIYREYNFSLPTWVNQTIFDELTKFNSKFLGLISGDENNDDDRISTNRKLGGLILKNIFDKINLTITNLNSNVSKEQLKREQKRNNLSAVKFLGYSVHDFQVNSLLNIFGIKKALIGDLLPNYSSVFVIELWKNENSYEISLLYSANSTDKLTRVTKYTNNCMNKEYCLLSAVKNEIKRYIPDDILSECGLPNVTFKSF</sequence>
<dbReference type="WBParaSite" id="RSKR_0000011600.1">
    <property type="protein sequence ID" value="RSKR_0000011600.1"/>
    <property type="gene ID" value="RSKR_0000011600"/>
</dbReference>
<evidence type="ECO:0000313" key="2">
    <source>
        <dbReference type="WBParaSite" id="RSKR_0000011600.1"/>
    </source>
</evidence>
<reference evidence="2" key="1">
    <citation type="submission" date="2016-11" db="UniProtKB">
        <authorList>
            <consortium name="WormBaseParasite"/>
        </authorList>
    </citation>
    <scope>IDENTIFICATION</scope>
    <source>
        <strain evidence="2">KR3021</strain>
    </source>
</reference>
<name>A0AC35TFV2_9BILA</name>
<organism evidence="1 2">
    <name type="scientific">Rhabditophanes sp. KR3021</name>
    <dbReference type="NCBI Taxonomy" id="114890"/>
    <lineage>
        <taxon>Eukaryota</taxon>
        <taxon>Metazoa</taxon>
        <taxon>Ecdysozoa</taxon>
        <taxon>Nematoda</taxon>
        <taxon>Chromadorea</taxon>
        <taxon>Rhabditida</taxon>
        <taxon>Tylenchina</taxon>
        <taxon>Panagrolaimomorpha</taxon>
        <taxon>Strongyloidoidea</taxon>
        <taxon>Alloionematidae</taxon>
        <taxon>Rhabditophanes</taxon>
    </lineage>
</organism>
<dbReference type="Proteomes" id="UP000095286">
    <property type="component" value="Unplaced"/>
</dbReference>